<dbReference type="Pfam" id="PF00440">
    <property type="entry name" value="TetR_N"/>
    <property type="match status" value="1"/>
</dbReference>
<dbReference type="Gene3D" id="1.10.357.10">
    <property type="entry name" value="Tetracycline Repressor, domain 2"/>
    <property type="match status" value="1"/>
</dbReference>
<dbReference type="InterPro" id="IPR050109">
    <property type="entry name" value="HTH-type_TetR-like_transc_reg"/>
</dbReference>
<dbReference type="RefSeq" id="WP_119779657.1">
    <property type="nucleotide sequence ID" value="NZ_QYUK01000011.1"/>
</dbReference>
<dbReference type="GO" id="GO:0003700">
    <property type="term" value="F:DNA-binding transcription factor activity"/>
    <property type="evidence" value="ECO:0007669"/>
    <property type="project" value="TreeGrafter"/>
</dbReference>
<dbReference type="InterPro" id="IPR036271">
    <property type="entry name" value="Tet_transcr_reg_TetR-rel_C_sf"/>
</dbReference>
<protein>
    <submittedName>
        <fullName evidence="7">TetR/AcrR family transcriptional regulator</fullName>
    </submittedName>
</protein>
<dbReference type="SUPFAM" id="SSF48498">
    <property type="entry name" value="Tetracyclin repressor-like, C-terminal domain"/>
    <property type="match status" value="1"/>
</dbReference>
<dbReference type="PROSITE" id="PS50977">
    <property type="entry name" value="HTH_TETR_2"/>
    <property type="match status" value="1"/>
</dbReference>
<dbReference type="PROSITE" id="PS01081">
    <property type="entry name" value="HTH_TETR_1"/>
    <property type="match status" value="1"/>
</dbReference>
<dbReference type="InterPro" id="IPR009057">
    <property type="entry name" value="Homeodomain-like_sf"/>
</dbReference>
<evidence type="ECO:0000313" key="7">
    <source>
        <dbReference type="EMBL" id="RJF88803.1"/>
    </source>
</evidence>
<comment type="caution">
    <text evidence="7">The sequence shown here is derived from an EMBL/GenBank/DDBJ whole genome shotgun (WGS) entry which is preliminary data.</text>
</comment>
<keyword evidence="8" id="KW-1185">Reference proteome</keyword>
<dbReference type="GO" id="GO:0000976">
    <property type="term" value="F:transcription cis-regulatory region binding"/>
    <property type="evidence" value="ECO:0007669"/>
    <property type="project" value="TreeGrafter"/>
</dbReference>
<evidence type="ECO:0000313" key="8">
    <source>
        <dbReference type="Proteomes" id="UP000284605"/>
    </source>
</evidence>
<feature type="DNA-binding region" description="H-T-H motif" evidence="4">
    <location>
        <begin position="43"/>
        <end position="62"/>
    </location>
</feature>
<feature type="domain" description="HTH tetR-type" evidence="6">
    <location>
        <begin position="20"/>
        <end position="80"/>
    </location>
</feature>
<gene>
    <name evidence="7" type="ORF">D3874_18935</name>
</gene>
<organism evidence="7 8">
    <name type="scientific">Oleomonas cavernae</name>
    <dbReference type="NCBI Taxonomy" id="2320859"/>
    <lineage>
        <taxon>Bacteria</taxon>
        <taxon>Pseudomonadati</taxon>
        <taxon>Pseudomonadota</taxon>
        <taxon>Alphaproteobacteria</taxon>
        <taxon>Acetobacterales</taxon>
        <taxon>Acetobacteraceae</taxon>
        <taxon>Oleomonas</taxon>
    </lineage>
</organism>
<evidence type="ECO:0000256" key="5">
    <source>
        <dbReference type="SAM" id="MobiDB-lite"/>
    </source>
</evidence>
<proteinExistence type="predicted"/>
<dbReference type="AlphaFoldDB" id="A0A418WFM0"/>
<reference evidence="7 8" key="1">
    <citation type="submission" date="2018-09" db="EMBL/GenBank/DDBJ databases">
        <authorList>
            <person name="Zhu H."/>
        </authorList>
    </citation>
    <scope>NUCLEOTIDE SEQUENCE [LARGE SCALE GENOMIC DNA]</scope>
    <source>
        <strain evidence="7 8">K1W22B-8</strain>
    </source>
</reference>
<sequence length="226" mass="25241">MVRRTPLMPNSQVKRRLAAEDRRAQILAVAQELFVTQGVEATSIRRIATMAGVTSPVIYHHFEDKEALLLAVCQEFFKGLIAIGDAAPAPDDEREGPFTRLRGIMRAYVMFGLENPDIYKLVFMSHIASLKRDKFPKGHRRRPGAPPPGEDEGFGMRAFAVLEGEIERLMALGRLKGDDPYALAEVVWATGHGMVSLMITHADFEWTPLDKFLDLSVEAMLHGIAR</sequence>
<dbReference type="PRINTS" id="PR00455">
    <property type="entry name" value="HTHTETR"/>
</dbReference>
<dbReference type="InterPro" id="IPR001647">
    <property type="entry name" value="HTH_TetR"/>
</dbReference>
<accession>A0A418WFM0</accession>
<name>A0A418WFM0_9PROT</name>
<evidence type="ECO:0000256" key="2">
    <source>
        <dbReference type="ARBA" id="ARBA00023125"/>
    </source>
</evidence>
<dbReference type="OrthoDB" id="7056813at2"/>
<dbReference type="Proteomes" id="UP000284605">
    <property type="component" value="Unassembled WGS sequence"/>
</dbReference>
<evidence type="ECO:0000256" key="3">
    <source>
        <dbReference type="ARBA" id="ARBA00023163"/>
    </source>
</evidence>
<keyword evidence="2 4" id="KW-0238">DNA-binding</keyword>
<dbReference type="EMBL" id="QYUK01000011">
    <property type="protein sequence ID" value="RJF88803.1"/>
    <property type="molecule type" value="Genomic_DNA"/>
</dbReference>
<dbReference type="SUPFAM" id="SSF46689">
    <property type="entry name" value="Homeodomain-like"/>
    <property type="match status" value="1"/>
</dbReference>
<dbReference type="PANTHER" id="PTHR30055">
    <property type="entry name" value="HTH-TYPE TRANSCRIPTIONAL REGULATOR RUTR"/>
    <property type="match status" value="1"/>
</dbReference>
<evidence type="ECO:0000256" key="1">
    <source>
        <dbReference type="ARBA" id="ARBA00023015"/>
    </source>
</evidence>
<keyword evidence="1" id="KW-0805">Transcription regulation</keyword>
<feature type="region of interest" description="Disordered" evidence="5">
    <location>
        <begin position="134"/>
        <end position="153"/>
    </location>
</feature>
<dbReference type="Pfam" id="PF13305">
    <property type="entry name" value="TetR_C_33"/>
    <property type="match status" value="1"/>
</dbReference>
<dbReference type="InterPro" id="IPR023772">
    <property type="entry name" value="DNA-bd_HTH_TetR-type_CS"/>
</dbReference>
<keyword evidence="3" id="KW-0804">Transcription</keyword>
<evidence type="ECO:0000256" key="4">
    <source>
        <dbReference type="PROSITE-ProRule" id="PRU00335"/>
    </source>
</evidence>
<evidence type="ECO:0000259" key="6">
    <source>
        <dbReference type="PROSITE" id="PS50977"/>
    </source>
</evidence>
<dbReference type="PANTHER" id="PTHR30055:SF212">
    <property type="entry name" value="TETR-FAMILY FAMILY TRANSCRIPTIONAL REGULATOR"/>
    <property type="match status" value="1"/>
</dbReference>
<dbReference type="InterPro" id="IPR025996">
    <property type="entry name" value="MT1864/Rv1816-like_C"/>
</dbReference>